<dbReference type="Pfam" id="PF05368">
    <property type="entry name" value="NmrA"/>
    <property type="match status" value="1"/>
</dbReference>
<dbReference type="PANTHER" id="PTHR43162:SF1">
    <property type="entry name" value="PRESTALK A DIFFERENTIATION PROTEIN A"/>
    <property type="match status" value="1"/>
</dbReference>
<evidence type="ECO:0000313" key="10">
    <source>
        <dbReference type="Proteomes" id="UP000646827"/>
    </source>
</evidence>
<feature type="compositionally biased region" description="Basic and acidic residues" evidence="7">
    <location>
        <begin position="417"/>
        <end position="434"/>
    </location>
</feature>
<dbReference type="InterPro" id="IPR036236">
    <property type="entry name" value="Znf_C2H2_sf"/>
</dbReference>
<feature type="compositionally biased region" description="Basic and acidic residues" evidence="7">
    <location>
        <begin position="461"/>
        <end position="478"/>
    </location>
</feature>
<feature type="domain" description="Matrin-type" evidence="8">
    <location>
        <begin position="314"/>
        <end position="345"/>
    </location>
</feature>
<evidence type="ECO:0000256" key="4">
    <source>
        <dbReference type="ARBA" id="ARBA00022833"/>
    </source>
</evidence>
<sequence>MTTNNNDKERIYVLGATGNVGSVIVDELLKNNNIQVTAYTRSPNKLADKKEKNKNDQHQLTIVQGGYTDLRPFYESIAGHTRLFLLVPDMEEMGNIKIELGKKAIEVGVKQIVDLSVASTSWRQYQALLPHQEGEKAIFELPNRRNRNSYFVSLRPTNFMSNLLFSAETIKNQDRFIDAAEPNTDYQDYISPRDIGLVASRILMDPVEKHDDAAYELIGDVKTPQEQAEIFSNVLGRPIRYTQVSSQTMYDIYINLGMGHALSFCASTYQPKNPMVTRGLPILLDGRNPESIQEWLENNKSAFMSDFWVSQQRHWCKYCKKFIANNKPSIEIHNNGRQHKDAVEKFLRDVYKGGQQKKEEDEKKLRELERIEKAAMKTMGSEYQGSDLSSKYSISNYTKSLSSSSYSSKSKTTFEPPPKDDDIQQPKLEGKEEWAIPSNIATPGQWEIISTNKKKSTSTVDNDKKDKKTTTHDNKPEFQDDEIEDEEDLKNFKIQEKQLPLDHDNNNSIDEQPLFKKRKKTGMGQNDKKVKRRIRSKEEEEY</sequence>
<keyword evidence="3" id="KW-0863">Zinc-finger</keyword>
<dbReference type="SMART" id="SM00451">
    <property type="entry name" value="ZnF_U1"/>
    <property type="match status" value="1"/>
</dbReference>
<evidence type="ECO:0000256" key="5">
    <source>
        <dbReference type="ARBA" id="ARBA00023242"/>
    </source>
</evidence>
<keyword evidence="2" id="KW-0479">Metal-binding</keyword>
<proteinExistence type="predicted"/>
<feature type="compositionally biased region" description="Acidic residues" evidence="7">
    <location>
        <begin position="479"/>
        <end position="488"/>
    </location>
</feature>
<evidence type="ECO:0000259" key="8">
    <source>
        <dbReference type="PROSITE" id="PS50171"/>
    </source>
</evidence>
<comment type="subcellular location">
    <subcellularLocation>
        <location evidence="1">Nucleus</location>
    </subcellularLocation>
</comment>
<dbReference type="Proteomes" id="UP000646827">
    <property type="component" value="Unassembled WGS sequence"/>
</dbReference>
<dbReference type="EMBL" id="JAEPRB010000038">
    <property type="protein sequence ID" value="KAG2224731.1"/>
    <property type="molecule type" value="Genomic_DNA"/>
</dbReference>
<dbReference type="SUPFAM" id="SSF57667">
    <property type="entry name" value="beta-beta-alpha zinc fingers"/>
    <property type="match status" value="1"/>
</dbReference>
<protein>
    <recommendedName>
        <fullName evidence="8">Matrin-type domain-containing protein</fullName>
    </recommendedName>
</protein>
<dbReference type="InterPro" id="IPR013085">
    <property type="entry name" value="U1-CZ_Znf_C2H2"/>
</dbReference>
<name>A0A8H7SAQ3_9FUNG</name>
<accession>A0A8H7SAQ3</accession>
<organism evidence="9 10">
    <name type="scientific">Circinella minor</name>
    <dbReference type="NCBI Taxonomy" id="1195481"/>
    <lineage>
        <taxon>Eukaryota</taxon>
        <taxon>Fungi</taxon>
        <taxon>Fungi incertae sedis</taxon>
        <taxon>Mucoromycota</taxon>
        <taxon>Mucoromycotina</taxon>
        <taxon>Mucoromycetes</taxon>
        <taxon>Mucorales</taxon>
        <taxon>Lichtheimiaceae</taxon>
        <taxon>Circinella</taxon>
    </lineage>
</organism>
<dbReference type="PANTHER" id="PTHR43162">
    <property type="match status" value="1"/>
</dbReference>
<dbReference type="GO" id="GO:0008270">
    <property type="term" value="F:zinc ion binding"/>
    <property type="evidence" value="ECO:0007669"/>
    <property type="project" value="UniProtKB-KW"/>
</dbReference>
<dbReference type="OrthoDB" id="191651at2759"/>
<dbReference type="PROSITE" id="PS50171">
    <property type="entry name" value="ZF_MATRIN"/>
    <property type="match status" value="1"/>
</dbReference>
<dbReference type="GO" id="GO:0005634">
    <property type="term" value="C:nucleus"/>
    <property type="evidence" value="ECO:0007669"/>
    <property type="project" value="UniProtKB-SubCell"/>
</dbReference>
<reference evidence="9 10" key="1">
    <citation type="submission" date="2020-12" db="EMBL/GenBank/DDBJ databases">
        <title>Metabolic potential, ecology and presence of endohyphal bacteria is reflected in genomic diversity of Mucoromycotina.</title>
        <authorList>
            <person name="Muszewska A."/>
            <person name="Okrasinska A."/>
            <person name="Steczkiewicz K."/>
            <person name="Drgas O."/>
            <person name="Orlowska M."/>
            <person name="Perlinska-Lenart U."/>
            <person name="Aleksandrzak-Piekarczyk T."/>
            <person name="Szatraj K."/>
            <person name="Zielenkiewicz U."/>
            <person name="Pilsyk S."/>
            <person name="Malc E."/>
            <person name="Mieczkowski P."/>
            <person name="Kruszewska J.S."/>
            <person name="Biernat P."/>
            <person name="Pawlowska J."/>
        </authorList>
    </citation>
    <scope>NUCLEOTIDE SEQUENCE [LARGE SCALE GENOMIC DNA]</scope>
    <source>
        <strain evidence="9 10">CBS 142.35</strain>
    </source>
</reference>
<dbReference type="GO" id="GO:0003676">
    <property type="term" value="F:nucleic acid binding"/>
    <property type="evidence" value="ECO:0007669"/>
    <property type="project" value="InterPro"/>
</dbReference>
<feature type="compositionally biased region" description="Basic and acidic residues" evidence="7">
    <location>
        <begin position="489"/>
        <end position="505"/>
    </location>
</feature>
<dbReference type="Gene3D" id="3.40.50.720">
    <property type="entry name" value="NAD(P)-binding Rossmann-like Domain"/>
    <property type="match status" value="1"/>
</dbReference>
<feature type="region of interest" description="Disordered" evidence="7">
    <location>
        <begin position="401"/>
        <end position="542"/>
    </location>
</feature>
<dbReference type="SUPFAM" id="SSF51735">
    <property type="entry name" value="NAD(P)-binding Rossmann-fold domains"/>
    <property type="match status" value="1"/>
</dbReference>
<dbReference type="AlphaFoldDB" id="A0A8H7SAQ3"/>
<evidence type="ECO:0000313" key="9">
    <source>
        <dbReference type="EMBL" id="KAG2224731.1"/>
    </source>
</evidence>
<gene>
    <name evidence="9" type="ORF">INT45_009046</name>
</gene>
<feature type="compositionally biased region" description="Low complexity" evidence="7">
    <location>
        <begin position="401"/>
        <end position="413"/>
    </location>
</feature>
<evidence type="ECO:0000256" key="1">
    <source>
        <dbReference type="ARBA" id="ARBA00004123"/>
    </source>
</evidence>
<evidence type="ECO:0000256" key="6">
    <source>
        <dbReference type="SAM" id="Coils"/>
    </source>
</evidence>
<comment type="caution">
    <text evidence="9">The sequence shown here is derived from an EMBL/GenBank/DDBJ whole genome shotgun (WGS) entry which is preliminary data.</text>
</comment>
<dbReference type="InterPro" id="IPR051604">
    <property type="entry name" value="Ergot_Alk_Oxidoreductase"/>
</dbReference>
<keyword evidence="4" id="KW-0862">Zinc</keyword>
<dbReference type="InterPro" id="IPR000690">
    <property type="entry name" value="Matrin/U1-C_Znf_C2H2"/>
</dbReference>
<dbReference type="Pfam" id="PF06220">
    <property type="entry name" value="zf-U1"/>
    <property type="match status" value="1"/>
</dbReference>
<dbReference type="InterPro" id="IPR036291">
    <property type="entry name" value="NAD(P)-bd_dom_sf"/>
</dbReference>
<evidence type="ECO:0000256" key="7">
    <source>
        <dbReference type="SAM" id="MobiDB-lite"/>
    </source>
</evidence>
<keyword evidence="10" id="KW-1185">Reference proteome</keyword>
<dbReference type="InterPro" id="IPR008030">
    <property type="entry name" value="NmrA-like"/>
</dbReference>
<evidence type="ECO:0000256" key="2">
    <source>
        <dbReference type="ARBA" id="ARBA00022723"/>
    </source>
</evidence>
<evidence type="ECO:0000256" key="3">
    <source>
        <dbReference type="ARBA" id="ARBA00022771"/>
    </source>
</evidence>
<keyword evidence="6" id="KW-0175">Coiled coil</keyword>
<feature type="coiled-coil region" evidence="6">
    <location>
        <begin position="351"/>
        <end position="378"/>
    </location>
</feature>
<dbReference type="Gene3D" id="3.30.160.60">
    <property type="entry name" value="Classic Zinc Finger"/>
    <property type="match status" value="1"/>
</dbReference>
<keyword evidence="5" id="KW-0539">Nucleus</keyword>
<dbReference type="Gene3D" id="3.90.25.10">
    <property type="entry name" value="UDP-galactose 4-epimerase, domain 1"/>
    <property type="match status" value="1"/>
</dbReference>
<dbReference type="InterPro" id="IPR003604">
    <property type="entry name" value="Matrin/U1-like-C_Znf_C2H2"/>
</dbReference>